<dbReference type="EMBL" id="JAQJZL010000001">
    <property type="protein sequence ID" value="KAJ6057266.1"/>
    <property type="molecule type" value="Genomic_DNA"/>
</dbReference>
<reference evidence="1" key="1">
    <citation type="journal article" date="2023" name="IMA Fungus">
        <title>Comparative genomic study of the Penicillium genus elucidates a diverse pangenome and 15 lateral gene transfer events.</title>
        <authorList>
            <person name="Petersen C."/>
            <person name="Sorensen T."/>
            <person name="Nielsen M.R."/>
            <person name="Sondergaard T.E."/>
            <person name="Sorensen J.L."/>
            <person name="Fitzpatrick D.A."/>
            <person name="Frisvad J.C."/>
            <person name="Nielsen K.L."/>
        </authorList>
    </citation>
    <scope>NUCLEOTIDE SEQUENCE</scope>
    <source>
        <strain evidence="1">IBT 15450</strain>
    </source>
</reference>
<evidence type="ECO:0000313" key="1">
    <source>
        <dbReference type="EMBL" id="KAJ6057266.1"/>
    </source>
</evidence>
<gene>
    <name evidence="1" type="ORF">N7460_000540</name>
</gene>
<dbReference type="AlphaFoldDB" id="A0AAD6NE85"/>
<accession>A0AAD6NE85</accession>
<name>A0AAD6NE85_PENCN</name>
<dbReference type="Proteomes" id="UP001219568">
    <property type="component" value="Unassembled WGS sequence"/>
</dbReference>
<keyword evidence="2" id="KW-1185">Reference proteome</keyword>
<organism evidence="1 2">
    <name type="scientific">Penicillium canescens</name>
    <dbReference type="NCBI Taxonomy" id="5083"/>
    <lineage>
        <taxon>Eukaryota</taxon>
        <taxon>Fungi</taxon>
        <taxon>Dikarya</taxon>
        <taxon>Ascomycota</taxon>
        <taxon>Pezizomycotina</taxon>
        <taxon>Eurotiomycetes</taxon>
        <taxon>Eurotiomycetidae</taxon>
        <taxon>Eurotiales</taxon>
        <taxon>Aspergillaceae</taxon>
        <taxon>Penicillium</taxon>
    </lineage>
</organism>
<proteinExistence type="predicted"/>
<comment type="caution">
    <text evidence="1">The sequence shown here is derived from an EMBL/GenBank/DDBJ whole genome shotgun (WGS) entry which is preliminary data.</text>
</comment>
<protein>
    <submittedName>
        <fullName evidence="1">Uncharacterized protein</fullName>
    </submittedName>
</protein>
<sequence>MFFNWLRAERIASILGAVNPKDSTQTSVEPAEIFTEHPLTTLEVRELHQVGQCVALHRWFAESGGMATVSGCLGDNLPR</sequence>
<evidence type="ECO:0000313" key="2">
    <source>
        <dbReference type="Proteomes" id="UP001219568"/>
    </source>
</evidence>
<reference evidence="1" key="2">
    <citation type="submission" date="2023-01" db="EMBL/GenBank/DDBJ databases">
        <authorList>
            <person name="Petersen C."/>
        </authorList>
    </citation>
    <scope>NUCLEOTIDE SEQUENCE</scope>
    <source>
        <strain evidence="1">IBT 15450</strain>
    </source>
</reference>